<evidence type="ECO:0000259" key="5">
    <source>
        <dbReference type="Pfam" id="PF23034"/>
    </source>
</evidence>
<feature type="transmembrane region" description="Helical" evidence="1">
    <location>
        <begin position="1331"/>
        <end position="1354"/>
    </location>
</feature>
<dbReference type="GeneID" id="8622061"/>
<organism evidence="7 8">
    <name type="scientific">Dictyostelium discoideum</name>
    <name type="common">Social amoeba</name>
    <dbReference type="NCBI Taxonomy" id="44689"/>
    <lineage>
        <taxon>Eukaryota</taxon>
        <taxon>Amoebozoa</taxon>
        <taxon>Evosea</taxon>
        <taxon>Eumycetozoa</taxon>
        <taxon>Dictyostelia</taxon>
        <taxon>Dictyosteliales</taxon>
        <taxon>Dictyosteliaceae</taxon>
        <taxon>Dictyostelium</taxon>
    </lineage>
</organism>
<dbReference type="eggNOG" id="ENOG502RF8G">
    <property type="taxonomic scope" value="Eukaryota"/>
</dbReference>
<evidence type="ECO:0000259" key="4">
    <source>
        <dbReference type="Pfam" id="PF23033"/>
    </source>
</evidence>
<dbReference type="InterPro" id="IPR057709">
    <property type="entry name" value="DUF7949"/>
</dbReference>
<feature type="chain" id="PRO_5004250008" description="EGF-like domain-containing protein" evidence="2">
    <location>
        <begin position="22"/>
        <end position="1378"/>
    </location>
</feature>
<dbReference type="PaxDb" id="44689-DDB0205795"/>
<dbReference type="InterPro" id="IPR055463">
    <property type="entry name" value="DUF7035"/>
</dbReference>
<evidence type="ECO:0000256" key="1">
    <source>
        <dbReference type="SAM" id="Phobius"/>
    </source>
</evidence>
<dbReference type="KEGG" id="ddi:DDB_G0279485"/>
<dbReference type="Pfam" id="PF23034">
    <property type="entry name" value="DUF7035"/>
    <property type="match status" value="1"/>
</dbReference>
<feature type="domain" description="DUF7034" evidence="4">
    <location>
        <begin position="821"/>
        <end position="941"/>
    </location>
</feature>
<evidence type="ECO:0000313" key="8">
    <source>
        <dbReference type="Proteomes" id="UP000002195"/>
    </source>
</evidence>
<evidence type="ECO:0000259" key="3">
    <source>
        <dbReference type="Pfam" id="PF22933"/>
    </source>
</evidence>
<protein>
    <recommendedName>
        <fullName evidence="9">EGF-like domain-containing protein</fullName>
    </recommendedName>
</protein>
<dbReference type="FunCoup" id="Q54WR3">
    <property type="interactions" value="877"/>
</dbReference>
<evidence type="ECO:0000256" key="2">
    <source>
        <dbReference type="SAM" id="SignalP"/>
    </source>
</evidence>
<evidence type="ECO:0000313" key="7">
    <source>
        <dbReference type="EMBL" id="EAL67681.1"/>
    </source>
</evidence>
<dbReference type="EMBL" id="AAFI02000031">
    <property type="protein sequence ID" value="EAL67681.1"/>
    <property type="molecule type" value="Genomic_DNA"/>
</dbReference>
<feature type="domain" description="DUF7035" evidence="5">
    <location>
        <begin position="689"/>
        <end position="806"/>
    </location>
</feature>
<feature type="domain" description="DUF7949" evidence="6">
    <location>
        <begin position="1050"/>
        <end position="1084"/>
    </location>
</feature>
<dbReference type="InterPro" id="IPR055462">
    <property type="entry name" value="DUF7034"/>
</dbReference>
<proteinExistence type="predicted"/>
<keyword evidence="1" id="KW-0812">Transmembrane</keyword>
<dbReference type="dictyBase" id="DDB_G0279485"/>
<comment type="caution">
    <text evidence="7">The sequence shown here is derived from an EMBL/GenBank/DDBJ whole genome shotgun (WGS) entry which is preliminary data.</text>
</comment>
<dbReference type="AlphaFoldDB" id="Q54WR3"/>
<dbReference type="InterPro" id="IPR054484">
    <property type="entry name" value="ComC_SSD"/>
</dbReference>
<dbReference type="PANTHER" id="PTHR31378:SF40">
    <property type="entry name" value="EGF-LIKE DOMAIN-CONTAINING PROTEIN"/>
    <property type="match status" value="1"/>
</dbReference>
<feature type="domain" description="ComC supersandwich" evidence="3">
    <location>
        <begin position="1087"/>
        <end position="1304"/>
    </location>
</feature>
<dbReference type="OMA" id="HISEYPS"/>
<reference evidence="7 8" key="1">
    <citation type="journal article" date="2005" name="Nature">
        <title>The genome of the social amoeba Dictyostelium discoideum.</title>
        <authorList>
            <consortium name="The Dictyostelium discoideum Sequencing Consortium"/>
            <person name="Eichinger L."/>
            <person name="Pachebat J.A."/>
            <person name="Glockner G."/>
            <person name="Rajandream M.A."/>
            <person name="Sucgang R."/>
            <person name="Berriman M."/>
            <person name="Song J."/>
            <person name="Olsen R."/>
            <person name="Szafranski K."/>
            <person name="Xu Q."/>
            <person name="Tunggal B."/>
            <person name="Kummerfeld S."/>
            <person name="Madera M."/>
            <person name="Konfortov B.A."/>
            <person name="Rivero F."/>
            <person name="Bankier A.T."/>
            <person name="Lehmann R."/>
            <person name="Hamlin N."/>
            <person name="Davies R."/>
            <person name="Gaudet P."/>
            <person name="Fey P."/>
            <person name="Pilcher K."/>
            <person name="Chen G."/>
            <person name="Saunders D."/>
            <person name="Sodergren E."/>
            <person name="Davis P."/>
            <person name="Kerhornou A."/>
            <person name="Nie X."/>
            <person name="Hall N."/>
            <person name="Anjard C."/>
            <person name="Hemphill L."/>
            <person name="Bason N."/>
            <person name="Farbrother P."/>
            <person name="Desany B."/>
            <person name="Just E."/>
            <person name="Morio T."/>
            <person name="Rost R."/>
            <person name="Churcher C."/>
            <person name="Cooper J."/>
            <person name="Haydock S."/>
            <person name="van Driessche N."/>
            <person name="Cronin A."/>
            <person name="Goodhead I."/>
            <person name="Muzny D."/>
            <person name="Mourier T."/>
            <person name="Pain A."/>
            <person name="Lu M."/>
            <person name="Harper D."/>
            <person name="Lindsay R."/>
            <person name="Hauser H."/>
            <person name="James K."/>
            <person name="Quiles M."/>
            <person name="Madan Babu M."/>
            <person name="Saito T."/>
            <person name="Buchrieser C."/>
            <person name="Wardroper A."/>
            <person name="Felder M."/>
            <person name="Thangavelu M."/>
            <person name="Johnson D."/>
            <person name="Knights A."/>
            <person name="Loulseged H."/>
            <person name="Mungall K."/>
            <person name="Oliver K."/>
            <person name="Price C."/>
            <person name="Quail M.A."/>
            <person name="Urushihara H."/>
            <person name="Hernandez J."/>
            <person name="Rabbinowitsch E."/>
            <person name="Steffen D."/>
            <person name="Sanders M."/>
            <person name="Ma J."/>
            <person name="Kohara Y."/>
            <person name="Sharp S."/>
            <person name="Simmonds M."/>
            <person name="Spiegler S."/>
            <person name="Tivey A."/>
            <person name="Sugano S."/>
            <person name="White B."/>
            <person name="Walker D."/>
            <person name="Woodward J."/>
            <person name="Winckler T."/>
            <person name="Tanaka Y."/>
            <person name="Shaulsky G."/>
            <person name="Schleicher M."/>
            <person name="Weinstock G."/>
            <person name="Rosenthal A."/>
            <person name="Cox E.C."/>
            <person name="Chisholm R.L."/>
            <person name="Gibbs R."/>
            <person name="Loomis W.F."/>
            <person name="Platzer M."/>
            <person name="Kay R.R."/>
            <person name="Williams J."/>
            <person name="Dear P.H."/>
            <person name="Noegel A.A."/>
            <person name="Barrell B."/>
            <person name="Kuspa A."/>
        </authorList>
    </citation>
    <scope>NUCLEOTIDE SEQUENCE [LARGE SCALE GENOMIC DNA]</scope>
    <source>
        <strain evidence="7 8">AX4</strain>
    </source>
</reference>
<evidence type="ECO:0008006" key="9">
    <source>
        <dbReference type="Google" id="ProtNLM"/>
    </source>
</evidence>
<evidence type="ECO:0000259" key="6">
    <source>
        <dbReference type="Pfam" id="PF25820"/>
    </source>
</evidence>
<dbReference type="Pfam" id="PF22933">
    <property type="entry name" value="ComC_SSD"/>
    <property type="match status" value="1"/>
</dbReference>
<dbReference type="Pfam" id="PF25820">
    <property type="entry name" value="DUF7949"/>
    <property type="match status" value="1"/>
</dbReference>
<keyword evidence="1" id="KW-1133">Transmembrane helix</keyword>
<dbReference type="InParanoid" id="Q54WR3"/>
<sequence length="1378" mass="154596">MNKFIIYFFILFILNVNETFSLNVKLTDYTSTFNIVNNRMISEASSCSNEYIIRVDKSDPSILITEWENGFSATQEPYSQGVDNNFSELYRLKISCSIGFNSTIIIKPTFNVPQVTVNPISVSVICKVVPSNIGYVKTLANGYPYKGFAGYYTYLAKLNGIDQLFPTVRVVFPQNITAYGFRILTSNSSSNFRYLNNYYMYFSLILNDKQVSNTIATTTIPIFNQTTYFEFPNQLYPKIQSNPPTPISNNTYPIDCNKNLNMKYWHCYNIYEYSIDDSNKYLFQTTQISPNAALTLNFKVLNNGNTVTYLNVLPSSSISTFNYVFTYYGDRITTIQEFNTSFYKNEMIPNNFGGKVIKDINYSGISYLFSSPYLGPIVLINDQFSSIRQSINYPFGVFNVTNNLINYQFEMPTLRYLQQSISLSVYFGLSNNDIYFDKVFTPTDSGFTDNQTPILYYYGYEEKGSSFSIVVSVGDKDSGVGSISVNLCSVACIYQFSPNDLIQGTIYNGTYRITIPKAVIGVAFAAVKLTLIDRVGNSKLFRQYDVYNSNLDIITSVPYIPPLIGSLDFIKDIYFSENDLDVTNSPKTVIMYLKTEPVIPNYSFALATNFRIVYQAQKGNDYFRDETDQAIISKFNPITNYSEFTINIPANVFTGPISYMISPIQFDNVLLYSVFNSSAELRVKSSTSDIMPPIIDYYSYLASPVQIPTTETINITFSFYIIDSINGFDYGIITIISDLDPLGWNFTLNSKGDSLKHLNIPITPNDRAQTYRIAYAWLVDKQGHISEYPSVTKVNPFMKVNLTALSITTIGGKQNCQPNPPNLIDFTVSPLIKTNDGLFKSITFNVITSSFSYGISQRHDPVVYLASSSLSVITSNQTMKSINDDGSYSYSMNAMIPFSFGYPDGITLSIFGVTDNCLNVIGFSTDSLKSLGKTYYINNTIEEKPEILNANYNNGLITINGFRMGYLTSNLIIKFITSGSSSVTIKNFISFSDRQIITDQIKSFGVENKIEIAIQTSDGLISDYYPLTIPADGSITPNPTNTPTTTPKQCPGIPSCGGPSRGTCKSDFTCLCIAPNTGLDCLSTSSGSNGTIDPNAPNVNFNYEGEYKSLIVVYSLKEIDFNGKLVREFIFSNWSFIKTDNDHFQFNTSIISDTVNNLKTNIIVKIVRYHEYKIITFANSNISIEPNTVKYSIDMDHYEFKSNLNTLQLLISASLETSKTDDICSSSQFGDNGDSSFIQVKIDNIILLGRFLKRSIIDGLISTITQIPINMYDSNNSSNSKSFIAMEIPNYKREISLDPNFSVLVDSRSTNSDDPNSICSSNKKGLTTPQLVGIIIGGAFLFVILVILLGIVLYRHSTTSRLIYYKFFKRGFSKKNTL</sequence>
<keyword evidence="2" id="KW-0732">Signal</keyword>
<name>Q54WR3_DICDI</name>
<dbReference type="PANTHER" id="PTHR31378">
    <property type="entry name" value="EGF-LIKE DOMAIN-CONTAINING PROTEIN-RELATED-RELATED"/>
    <property type="match status" value="1"/>
</dbReference>
<feature type="signal peptide" evidence="2">
    <location>
        <begin position="1"/>
        <end position="21"/>
    </location>
</feature>
<dbReference type="VEuPathDB" id="AmoebaDB:DDB_G0279485"/>
<keyword evidence="8" id="KW-1185">Reference proteome</keyword>
<dbReference type="Proteomes" id="UP000002195">
    <property type="component" value="Unassembled WGS sequence"/>
</dbReference>
<dbReference type="PhylomeDB" id="Q54WR3"/>
<dbReference type="Pfam" id="PF23033">
    <property type="entry name" value="DUF7034"/>
    <property type="match status" value="1"/>
</dbReference>
<accession>Q54WR3</accession>
<dbReference type="HOGENOM" id="CLU_004923_0_0_1"/>
<keyword evidence="1" id="KW-0472">Membrane</keyword>
<dbReference type="RefSeq" id="XP_641654.1">
    <property type="nucleotide sequence ID" value="XM_636562.1"/>
</dbReference>
<gene>
    <name evidence="7" type="ORF">DDB_G0279485</name>
</gene>